<evidence type="ECO:0000313" key="2">
    <source>
        <dbReference type="EMBL" id="KAJ5080346.1"/>
    </source>
</evidence>
<name>A0A9Q0LUR2_ANAIG</name>
<evidence type="ECO:0000256" key="1">
    <source>
        <dbReference type="SAM" id="MobiDB-lite"/>
    </source>
</evidence>
<keyword evidence="3" id="KW-1185">Reference proteome</keyword>
<feature type="compositionally biased region" description="Basic and acidic residues" evidence="1">
    <location>
        <begin position="26"/>
        <end position="39"/>
    </location>
</feature>
<feature type="compositionally biased region" description="Basic and acidic residues" evidence="1">
    <location>
        <begin position="204"/>
        <end position="219"/>
    </location>
</feature>
<reference evidence="2" key="1">
    <citation type="submission" date="2022-10" db="EMBL/GenBank/DDBJ databases">
        <title>Novel sulphate-reducing endosymbionts in the free-living metamonad Anaeramoeba.</title>
        <authorList>
            <person name="Jerlstrom-Hultqvist J."/>
            <person name="Cepicka I."/>
            <person name="Gallot-Lavallee L."/>
            <person name="Salas-Leiva D."/>
            <person name="Curtis B.A."/>
            <person name="Zahonova K."/>
            <person name="Pipaliya S."/>
            <person name="Dacks J."/>
            <person name="Roger A.J."/>
        </authorList>
    </citation>
    <scope>NUCLEOTIDE SEQUENCE</scope>
    <source>
        <strain evidence="2">BMAN</strain>
    </source>
</reference>
<gene>
    <name evidence="2" type="ORF">M0811_03831</name>
</gene>
<organism evidence="2 3">
    <name type="scientific">Anaeramoeba ignava</name>
    <name type="common">Anaerobic marine amoeba</name>
    <dbReference type="NCBI Taxonomy" id="1746090"/>
    <lineage>
        <taxon>Eukaryota</taxon>
        <taxon>Metamonada</taxon>
        <taxon>Anaeramoebidae</taxon>
        <taxon>Anaeramoeba</taxon>
    </lineage>
</organism>
<protein>
    <submittedName>
        <fullName evidence="2">Uncharacterized protein</fullName>
    </submittedName>
</protein>
<evidence type="ECO:0000313" key="3">
    <source>
        <dbReference type="Proteomes" id="UP001149090"/>
    </source>
</evidence>
<accession>A0A9Q0LUR2</accession>
<dbReference type="EMBL" id="JAPDFW010000011">
    <property type="protein sequence ID" value="KAJ5080346.1"/>
    <property type="molecule type" value="Genomic_DNA"/>
</dbReference>
<feature type="region of interest" description="Disordered" evidence="1">
    <location>
        <begin position="192"/>
        <end position="219"/>
    </location>
</feature>
<feature type="compositionally biased region" description="Basic residues" evidence="1">
    <location>
        <begin position="1"/>
        <end position="13"/>
    </location>
</feature>
<feature type="compositionally biased region" description="Low complexity" evidence="1">
    <location>
        <begin position="40"/>
        <end position="49"/>
    </location>
</feature>
<sequence length="219" mass="26389">MKSNNQKKRKSDKKRSSNFDTFDFNPEIKRREKSNKSKENQNQNQNQKEIGLENKIKLDEKTEFVNQFSNISFNKNKNKLFMNKNMQEKEQEFENENENEHQKILSKFKSFGNHFNQHFPELTEKEWEPNTERVFINNLYNSSNQLIQNPQIQDENLPEKKIQSKNQKEKKTLAIIPYVSITRTVYESIKKNHNSNEENSNEENSEKNSEEMWVEQDKF</sequence>
<proteinExistence type="predicted"/>
<dbReference type="AlphaFoldDB" id="A0A9Q0LUR2"/>
<feature type="region of interest" description="Disordered" evidence="1">
    <location>
        <begin position="1"/>
        <end position="54"/>
    </location>
</feature>
<comment type="caution">
    <text evidence="2">The sequence shown here is derived from an EMBL/GenBank/DDBJ whole genome shotgun (WGS) entry which is preliminary data.</text>
</comment>
<dbReference type="Proteomes" id="UP001149090">
    <property type="component" value="Unassembled WGS sequence"/>
</dbReference>